<organism evidence="2 3">
    <name type="scientific">Rhodanobacter umsongensis</name>
    <dbReference type="NCBI Taxonomy" id="633153"/>
    <lineage>
        <taxon>Bacteria</taxon>
        <taxon>Pseudomonadati</taxon>
        <taxon>Pseudomonadota</taxon>
        <taxon>Gammaproteobacteria</taxon>
        <taxon>Lysobacterales</taxon>
        <taxon>Rhodanobacteraceae</taxon>
        <taxon>Rhodanobacter</taxon>
    </lineage>
</organism>
<comment type="caution">
    <text evidence="2">The sequence shown here is derived from an EMBL/GenBank/DDBJ whole genome shotgun (WGS) entry which is preliminary data.</text>
</comment>
<keyword evidence="1" id="KW-0175">Coiled coil</keyword>
<evidence type="ECO:0000313" key="2">
    <source>
        <dbReference type="EMBL" id="MFC5437477.1"/>
    </source>
</evidence>
<keyword evidence="3" id="KW-1185">Reference proteome</keyword>
<dbReference type="RefSeq" id="WP_377305976.1">
    <property type="nucleotide sequence ID" value="NZ_JBHSMK010000009.1"/>
</dbReference>
<protein>
    <submittedName>
        <fullName evidence="2">Uncharacterized protein</fullName>
    </submittedName>
</protein>
<evidence type="ECO:0000256" key="1">
    <source>
        <dbReference type="SAM" id="Coils"/>
    </source>
</evidence>
<sequence>MSDEHAKTPADHVGDTVAQLKEMRHYSKNNVETLTAAWLLFDGELSKLKQTEKIADLMDRQGQLHEALENAIADLEELLEKIKPEPQAEA</sequence>
<proteinExistence type="predicted"/>
<gene>
    <name evidence="2" type="ORF">ACFPME_13010</name>
</gene>
<feature type="coiled-coil region" evidence="1">
    <location>
        <begin position="58"/>
        <end position="85"/>
    </location>
</feature>
<accession>A0ABW0JN35</accession>
<reference evidence="3" key="1">
    <citation type="journal article" date="2019" name="Int. J. Syst. Evol. Microbiol.">
        <title>The Global Catalogue of Microorganisms (GCM) 10K type strain sequencing project: providing services to taxonomists for standard genome sequencing and annotation.</title>
        <authorList>
            <consortium name="The Broad Institute Genomics Platform"/>
            <consortium name="The Broad Institute Genome Sequencing Center for Infectious Disease"/>
            <person name="Wu L."/>
            <person name="Ma J."/>
        </authorList>
    </citation>
    <scope>NUCLEOTIDE SEQUENCE [LARGE SCALE GENOMIC DNA]</scope>
    <source>
        <strain evidence="3">JCM 17130</strain>
    </source>
</reference>
<dbReference type="Proteomes" id="UP001596013">
    <property type="component" value="Unassembled WGS sequence"/>
</dbReference>
<dbReference type="EMBL" id="JBHSMK010000009">
    <property type="protein sequence ID" value="MFC5437477.1"/>
    <property type="molecule type" value="Genomic_DNA"/>
</dbReference>
<evidence type="ECO:0000313" key="3">
    <source>
        <dbReference type="Proteomes" id="UP001596013"/>
    </source>
</evidence>
<name>A0ABW0JN35_9GAMM</name>